<reference evidence="6" key="1">
    <citation type="submission" date="2022-11" db="UniProtKB">
        <authorList>
            <consortium name="WormBaseParasite"/>
        </authorList>
    </citation>
    <scope>IDENTIFICATION</scope>
</reference>
<evidence type="ECO:0000256" key="1">
    <source>
        <dbReference type="ARBA" id="ARBA00022468"/>
    </source>
</evidence>
<dbReference type="AlphaFoldDB" id="A0A914WLI9"/>
<sequence length="484" mass="54749">MAEAAGVLATKDKPGRMLGDGELRLVEVLHVRLTEVRDLPTRGASDRSVFCLVRLDGRDVFQSASVPKSLNSFFGDEFSHEVRGNFGQLHFILCEQYHGRVPRPFGRVSLRKHDVIKYSGQDMWYPLKPFSRHSDVSGKICLEIGYQECLNENSTVSQSIRIRVLDHNDLNVPSGARPVELYLLATLHASGHRLETKKLRVPTRKTHKGTPTSASAVQSDSSTTISSSTDDGPSLTLELDGLGTDSDRLERSQLRLSVWHDLLGGFNSYFHGELRIQLDERTLKPRADRQGPQWFKFNYIWLPAVDLESVARPLMKIFVQADLIRPLLRTLYTQELSRCHDVNTLFRSSSLCGKVLYELMKFVGHQYLIISLKPVIDKIYNEKKPCEVDPAKLTSGQTLEHNVQNLILYAETAFSRVVDSNHRCPQALRDTFGDLREVVNARFPGRVDVQRLALSSFLIMRFFAAAIVNPKLFGLKRENAVSLF</sequence>
<dbReference type="InterPro" id="IPR000008">
    <property type="entry name" value="C2_dom"/>
</dbReference>
<dbReference type="PANTHER" id="PTHR10194:SF148">
    <property type="entry name" value="GTPASE-ACTIVATING PROTEIN"/>
    <property type="match status" value="1"/>
</dbReference>
<dbReference type="Gene3D" id="2.60.40.150">
    <property type="entry name" value="C2 domain"/>
    <property type="match status" value="1"/>
</dbReference>
<dbReference type="Pfam" id="PF00616">
    <property type="entry name" value="RasGAP"/>
    <property type="match status" value="2"/>
</dbReference>
<feature type="domain" description="C2" evidence="3">
    <location>
        <begin position="10"/>
        <end position="125"/>
    </location>
</feature>
<evidence type="ECO:0000259" key="4">
    <source>
        <dbReference type="PROSITE" id="PS50018"/>
    </source>
</evidence>
<dbReference type="SUPFAM" id="SSF49562">
    <property type="entry name" value="C2 domain (Calcium/lipid-binding domain, CaLB)"/>
    <property type="match status" value="1"/>
</dbReference>
<evidence type="ECO:0000259" key="3">
    <source>
        <dbReference type="PROSITE" id="PS50004"/>
    </source>
</evidence>
<dbReference type="PROSITE" id="PS00509">
    <property type="entry name" value="RAS_GTPASE_ACTIV_1"/>
    <property type="match status" value="1"/>
</dbReference>
<keyword evidence="1" id="KW-0343">GTPase activation</keyword>
<evidence type="ECO:0000313" key="5">
    <source>
        <dbReference type="Proteomes" id="UP000887566"/>
    </source>
</evidence>
<evidence type="ECO:0000313" key="6">
    <source>
        <dbReference type="WBParaSite" id="PSAMB.scaffold463size50280.g6170.t1"/>
    </source>
</evidence>
<dbReference type="InterPro" id="IPR035892">
    <property type="entry name" value="C2_domain_sf"/>
</dbReference>
<dbReference type="Pfam" id="PF00168">
    <property type="entry name" value="C2"/>
    <property type="match status" value="1"/>
</dbReference>
<dbReference type="InterPro" id="IPR008936">
    <property type="entry name" value="Rho_GTPase_activation_prot"/>
</dbReference>
<dbReference type="WBParaSite" id="PSAMB.scaffold463size50280.g6170.t1">
    <property type="protein sequence ID" value="PSAMB.scaffold463size50280.g6170.t1"/>
    <property type="gene ID" value="PSAMB.scaffold463size50280.g6170"/>
</dbReference>
<feature type="compositionally biased region" description="Polar residues" evidence="2">
    <location>
        <begin position="209"/>
        <end position="218"/>
    </location>
</feature>
<dbReference type="PROSITE" id="PS50004">
    <property type="entry name" value="C2"/>
    <property type="match status" value="1"/>
</dbReference>
<organism evidence="5 6">
    <name type="scientific">Plectus sambesii</name>
    <dbReference type="NCBI Taxonomy" id="2011161"/>
    <lineage>
        <taxon>Eukaryota</taxon>
        <taxon>Metazoa</taxon>
        <taxon>Ecdysozoa</taxon>
        <taxon>Nematoda</taxon>
        <taxon>Chromadorea</taxon>
        <taxon>Plectida</taxon>
        <taxon>Plectina</taxon>
        <taxon>Plectoidea</taxon>
        <taxon>Plectidae</taxon>
        <taxon>Plectus</taxon>
    </lineage>
</organism>
<dbReference type="SUPFAM" id="SSF48350">
    <property type="entry name" value="GTPase activation domain, GAP"/>
    <property type="match status" value="1"/>
</dbReference>
<keyword evidence="5" id="KW-1185">Reference proteome</keyword>
<feature type="compositionally biased region" description="Low complexity" evidence="2">
    <location>
        <begin position="219"/>
        <end position="231"/>
    </location>
</feature>
<dbReference type="GO" id="GO:0005096">
    <property type="term" value="F:GTPase activator activity"/>
    <property type="evidence" value="ECO:0007669"/>
    <property type="project" value="UniProtKB-KW"/>
</dbReference>
<evidence type="ECO:0000256" key="2">
    <source>
        <dbReference type="SAM" id="MobiDB-lite"/>
    </source>
</evidence>
<dbReference type="InterPro" id="IPR001936">
    <property type="entry name" value="RasGAP_dom"/>
</dbReference>
<protein>
    <submittedName>
        <fullName evidence="6">Uncharacterized protein</fullName>
    </submittedName>
</protein>
<feature type="region of interest" description="Disordered" evidence="2">
    <location>
        <begin position="195"/>
        <end position="239"/>
    </location>
</feature>
<feature type="compositionally biased region" description="Basic residues" evidence="2">
    <location>
        <begin position="199"/>
        <end position="208"/>
    </location>
</feature>
<dbReference type="Gene3D" id="1.10.506.10">
    <property type="entry name" value="GTPase Activation - p120gap, domain 1"/>
    <property type="match status" value="2"/>
</dbReference>
<dbReference type="PANTHER" id="PTHR10194">
    <property type="entry name" value="RAS GTPASE-ACTIVATING PROTEINS"/>
    <property type="match status" value="1"/>
</dbReference>
<name>A0A914WLI9_9BILA</name>
<dbReference type="SMART" id="SM00323">
    <property type="entry name" value="RasGAP"/>
    <property type="match status" value="1"/>
</dbReference>
<dbReference type="InterPro" id="IPR039360">
    <property type="entry name" value="Ras_GTPase"/>
</dbReference>
<dbReference type="InterPro" id="IPR023152">
    <property type="entry name" value="RasGAP_CS"/>
</dbReference>
<accession>A0A914WLI9</accession>
<feature type="domain" description="Ras-GAP" evidence="4">
    <location>
        <begin position="306"/>
        <end position="484"/>
    </location>
</feature>
<dbReference type="PROSITE" id="PS50018">
    <property type="entry name" value="RAS_GTPASE_ACTIV_2"/>
    <property type="match status" value="1"/>
</dbReference>
<proteinExistence type="predicted"/>
<dbReference type="Proteomes" id="UP000887566">
    <property type="component" value="Unplaced"/>
</dbReference>